<accession>E3LMA5</accession>
<protein>
    <submittedName>
        <fullName evidence="2">Uncharacterized protein</fullName>
    </submittedName>
</protein>
<keyword evidence="1" id="KW-0472">Membrane</keyword>
<gene>
    <name evidence="2" type="ORF">CRE_28412</name>
</gene>
<feature type="transmembrane region" description="Helical" evidence="1">
    <location>
        <begin position="25"/>
        <end position="42"/>
    </location>
</feature>
<name>E3LMA5_CAERE</name>
<keyword evidence="3" id="KW-1185">Reference proteome</keyword>
<evidence type="ECO:0000313" key="3">
    <source>
        <dbReference type="Proteomes" id="UP000008281"/>
    </source>
</evidence>
<reference evidence="2" key="1">
    <citation type="submission" date="2007-07" db="EMBL/GenBank/DDBJ databases">
        <title>PCAP assembly of the Caenorhabditis remanei genome.</title>
        <authorList>
            <consortium name="The Caenorhabditis remanei Sequencing Consortium"/>
            <person name="Wilson R.K."/>
        </authorList>
    </citation>
    <scope>NUCLEOTIDE SEQUENCE [LARGE SCALE GENOMIC DNA]</scope>
    <source>
        <strain evidence="2">PB4641</strain>
    </source>
</reference>
<keyword evidence="1" id="KW-1133">Transmembrane helix</keyword>
<organism evidence="3">
    <name type="scientific">Caenorhabditis remanei</name>
    <name type="common">Caenorhabditis vulgaris</name>
    <dbReference type="NCBI Taxonomy" id="31234"/>
    <lineage>
        <taxon>Eukaryota</taxon>
        <taxon>Metazoa</taxon>
        <taxon>Ecdysozoa</taxon>
        <taxon>Nematoda</taxon>
        <taxon>Chromadorea</taxon>
        <taxon>Rhabditida</taxon>
        <taxon>Rhabditina</taxon>
        <taxon>Rhabditomorpha</taxon>
        <taxon>Rhabditoidea</taxon>
        <taxon>Rhabditidae</taxon>
        <taxon>Peloderinae</taxon>
        <taxon>Caenorhabditis</taxon>
    </lineage>
</organism>
<proteinExistence type="predicted"/>
<dbReference type="OrthoDB" id="10485481at2759"/>
<sequence>MLRLIIFSSLLFLINIPCPDLSMLDWFLLVVVLSLMGFFFYLERNLGLMISLQEYRRQSYLKHTVSLSTREMRRRSKWANKRYYGFHCDSKKQSNHFNYRLQFFCNRSREQIDTPLSANIISLTNHGFEFDETRRGWRHIIVSDSNIHDFSDAYVSIEKVTERVNGAYFNWNGVAYPAGCALCLMDLGEGNELTDNDRDVFLEFARDEQFSNLLKKMERRLKPLQLQESDLMILYATRSQILDDFVIFAENLKNGSIETFIYNKERYGLQRVRTDLEYDESKNLEDGKRVLLFMTYDETRGFVQALTVYRTENGSIEKKILNVEEKRFEIIPEEPILCDEEIEIFQEETENGFEVITN</sequence>
<keyword evidence="1" id="KW-0812">Transmembrane</keyword>
<dbReference type="eggNOG" id="ENOG502THS6">
    <property type="taxonomic scope" value="Eukaryota"/>
</dbReference>
<evidence type="ECO:0000313" key="2">
    <source>
        <dbReference type="EMBL" id="EFP03073.1"/>
    </source>
</evidence>
<dbReference type="HOGENOM" id="CLU_774429_0_0_1"/>
<dbReference type="Proteomes" id="UP000008281">
    <property type="component" value="Unassembled WGS sequence"/>
</dbReference>
<evidence type="ECO:0000256" key="1">
    <source>
        <dbReference type="SAM" id="Phobius"/>
    </source>
</evidence>
<dbReference type="OMA" id="FLINIPC"/>
<dbReference type="AlphaFoldDB" id="E3LMA5"/>
<dbReference type="EMBL" id="DS268411">
    <property type="protein sequence ID" value="EFP03073.1"/>
    <property type="molecule type" value="Genomic_DNA"/>
</dbReference>
<dbReference type="InParanoid" id="E3LMA5"/>